<keyword evidence="2" id="KW-1185">Reference proteome</keyword>
<dbReference type="InterPro" id="IPR011990">
    <property type="entry name" value="TPR-like_helical_dom_sf"/>
</dbReference>
<evidence type="ECO:0000313" key="1">
    <source>
        <dbReference type="EMBL" id="AEG59620.1"/>
    </source>
</evidence>
<dbReference type="Proteomes" id="UP000009234">
    <property type="component" value="Chromosome"/>
</dbReference>
<evidence type="ECO:0008006" key="3">
    <source>
        <dbReference type="Google" id="ProtNLM"/>
    </source>
</evidence>
<dbReference type="KEGG" id="dru:Desru_1347"/>
<dbReference type="RefSeq" id="WP_013841391.1">
    <property type="nucleotide sequence ID" value="NC_015589.1"/>
</dbReference>
<dbReference type="OrthoDB" id="9780343at2"/>
<dbReference type="Pfam" id="PF09986">
    <property type="entry name" value="DUF2225"/>
    <property type="match status" value="1"/>
</dbReference>
<reference evidence="2" key="1">
    <citation type="submission" date="2011-05" db="EMBL/GenBank/DDBJ databases">
        <title>Complete sequence of Desulfotomaculum ruminis DSM 2154.</title>
        <authorList>
            <person name="Lucas S."/>
            <person name="Copeland A."/>
            <person name="Lapidus A."/>
            <person name="Cheng J.-F."/>
            <person name="Goodwin L."/>
            <person name="Pitluck S."/>
            <person name="Lu M."/>
            <person name="Detter J.C."/>
            <person name="Han C."/>
            <person name="Tapia R."/>
            <person name="Land M."/>
            <person name="Hauser L."/>
            <person name="Kyrpides N."/>
            <person name="Ivanova N."/>
            <person name="Mikhailova N."/>
            <person name="Pagani I."/>
            <person name="Stams A.J.M."/>
            <person name="Plugge C.M."/>
            <person name="Muyzer G."/>
            <person name="Kuever J."/>
            <person name="Parshina S.N."/>
            <person name="Ivanova A.E."/>
            <person name="Nazina T.N."/>
            <person name="Brambilla E."/>
            <person name="Spring S."/>
            <person name="Klenk H.-P."/>
            <person name="Woyke T."/>
        </authorList>
    </citation>
    <scope>NUCLEOTIDE SEQUENCE [LARGE SCALE GENOMIC DNA]</scope>
    <source>
        <strain evidence="2">ATCC 23193 / DSM 2154 / NCIB 8452 / DL</strain>
    </source>
</reference>
<reference evidence="1 2" key="2">
    <citation type="journal article" date="2012" name="Stand. Genomic Sci.">
        <title>Complete genome sequence of the sulfate-reducing firmicute Desulfotomaculum ruminis type strain (DL(T)).</title>
        <authorList>
            <person name="Spring S."/>
            <person name="Visser M."/>
            <person name="Lu M."/>
            <person name="Copeland A."/>
            <person name="Lapidus A."/>
            <person name="Lucas S."/>
            <person name="Cheng J.F."/>
            <person name="Han C."/>
            <person name="Tapia R."/>
            <person name="Goodwin L.A."/>
            <person name="Pitluck S."/>
            <person name="Ivanova N."/>
            <person name="Land M."/>
            <person name="Hauser L."/>
            <person name="Larimer F."/>
            <person name="Rohde M."/>
            <person name="Goker M."/>
            <person name="Detter J.C."/>
            <person name="Kyrpides N.C."/>
            <person name="Woyke T."/>
            <person name="Schaap P.J."/>
            <person name="Plugge C.M."/>
            <person name="Muyzer G."/>
            <person name="Kuever J."/>
            <person name="Pereira I.A."/>
            <person name="Parshina S.N."/>
            <person name="Bernier-Latmani R."/>
            <person name="Stams A.J."/>
            <person name="Klenk H.P."/>
        </authorList>
    </citation>
    <scope>NUCLEOTIDE SEQUENCE [LARGE SCALE GENOMIC DNA]</scope>
    <source>
        <strain evidence="2">ATCC 23193 / DSM 2154 / NCIB 8452 / DL</strain>
    </source>
</reference>
<evidence type="ECO:0000313" key="2">
    <source>
        <dbReference type="Proteomes" id="UP000009234"/>
    </source>
</evidence>
<protein>
    <recommendedName>
        <fullName evidence="3">DUF2225 domain-containing protein</fullName>
    </recommendedName>
</protein>
<dbReference type="eggNOG" id="COG1655">
    <property type="taxonomic scope" value="Bacteria"/>
</dbReference>
<dbReference type="HOGENOM" id="CLU_074582_1_0_9"/>
<sequence>MQVTEEMIFFAKCTCPNCGKEFEHPEVRSKFVSLEKQDSDFCGYYNNINPVYYQVAVCKHCGYAYTKSSSSPLGEYEKAAVHSILSNWHRDSHQYGGLRTLEQAVKSYKLAILCQELRKAKDSVMGSLYLSLAWLYRYQCRQEEETQALQRAFEFMKRAYERETASELKQELKLMYVLGDLAYRLGNNNEAVQWFYAVTTHEGADQYPVFSRMARSRWQEIREEIKQNRE</sequence>
<dbReference type="STRING" id="696281.Desru_1347"/>
<dbReference type="AlphaFoldDB" id="F6DPP3"/>
<dbReference type="InterPro" id="IPR018708">
    <property type="entry name" value="DUF2225"/>
</dbReference>
<organism evidence="1 2">
    <name type="scientific">Desulforamulus ruminis (strain ATCC 23193 / DSM 2154 / NCIMB 8452 / DL)</name>
    <name type="common">Desulfotomaculum ruminis</name>
    <dbReference type="NCBI Taxonomy" id="696281"/>
    <lineage>
        <taxon>Bacteria</taxon>
        <taxon>Bacillati</taxon>
        <taxon>Bacillota</taxon>
        <taxon>Clostridia</taxon>
        <taxon>Eubacteriales</taxon>
        <taxon>Peptococcaceae</taxon>
        <taxon>Desulforamulus</taxon>
    </lineage>
</organism>
<proteinExistence type="predicted"/>
<dbReference type="Gene3D" id="1.25.40.10">
    <property type="entry name" value="Tetratricopeptide repeat domain"/>
    <property type="match status" value="1"/>
</dbReference>
<gene>
    <name evidence="1" type="ordered locus">Desru_1347</name>
</gene>
<dbReference type="EMBL" id="CP002780">
    <property type="protein sequence ID" value="AEG59620.1"/>
    <property type="molecule type" value="Genomic_DNA"/>
</dbReference>
<name>F6DPP3_DESRL</name>
<accession>F6DPP3</accession>